<dbReference type="GO" id="GO:0005765">
    <property type="term" value="C:lysosomal membrane"/>
    <property type="evidence" value="ECO:0007669"/>
    <property type="project" value="TreeGrafter"/>
</dbReference>
<evidence type="ECO:0000256" key="5">
    <source>
        <dbReference type="ARBA" id="ARBA00023136"/>
    </source>
</evidence>
<feature type="region of interest" description="Disordered" evidence="7">
    <location>
        <begin position="142"/>
        <end position="162"/>
    </location>
</feature>
<comment type="similarity">
    <text evidence="2">Belongs to the TMEM192 family.</text>
</comment>
<evidence type="ECO:0000313" key="9">
    <source>
        <dbReference type="EMBL" id="KAB1199255.1"/>
    </source>
</evidence>
<evidence type="ECO:0000256" key="4">
    <source>
        <dbReference type="ARBA" id="ARBA00022989"/>
    </source>
</evidence>
<keyword evidence="10" id="KW-1185">Reference proteome</keyword>
<sequence length="162" mass="18440">MSGSIAAFYIPHFILLALSCSTLLKIFHSLVSMHVLTQILRLQECLSKYERSNDGSTPQVDLAHMLAARDQELRTLTAEVNQLQSELRLARSLIAEKDSEIQRYVEENERLRAILGEWSNRAAKLERALEIERLSNLELQKKIATQRSHSNTSVEPSEQRGP</sequence>
<organism evidence="9 10">
    <name type="scientific">Morella rubra</name>
    <name type="common">Chinese bayberry</name>
    <dbReference type="NCBI Taxonomy" id="262757"/>
    <lineage>
        <taxon>Eukaryota</taxon>
        <taxon>Viridiplantae</taxon>
        <taxon>Streptophyta</taxon>
        <taxon>Embryophyta</taxon>
        <taxon>Tracheophyta</taxon>
        <taxon>Spermatophyta</taxon>
        <taxon>Magnoliopsida</taxon>
        <taxon>eudicotyledons</taxon>
        <taxon>Gunneridae</taxon>
        <taxon>Pentapetalae</taxon>
        <taxon>rosids</taxon>
        <taxon>fabids</taxon>
        <taxon>Fagales</taxon>
        <taxon>Myricaceae</taxon>
        <taxon>Morella</taxon>
    </lineage>
</organism>
<proteinExistence type="inferred from homology"/>
<comment type="subcellular location">
    <subcellularLocation>
        <location evidence="1">Membrane</location>
        <topology evidence="1">Multi-pass membrane protein</topology>
    </subcellularLocation>
</comment>
<dbReference type="AlphaFoldDB" id="A0A6A1UFF0"/>
<protein>
    <submittedName>
        <fullName evidence="9">Uncharacterized protein</fullName>
    </submittedName>
</protein>
<comment type="caution">
    <text evidence="9">The sequence shown here is derived from an EMBL/GenBank/DDBJ whole genome shotgun (WGS) entry which is preliminary data.</text>
</comment>
<evidence type="ECO:0000313" key="10">
    <source>
        <dbReference type="Proteomes" id="UP000516437"/>
    </source>
</evidence>
<evidence type="ECO:0000256" key="3">
    <source>
        <dbReference type="ARBA" id="ARBA00022692"/>
    </source>
</evidence>
<keyword evidence="3 8" id="KW-0812">Transmembrane</keyword>
<dbReference type="InterPro" id="IPR029399">
    <property type="entry name" value="TMEM192"/>
</dbReference>
<evidence type="ECO:0000256" key="1">
    <source>
        <dbReference type="ARBA" id="ARBA00004141"/>
    </source>
</evidence>
<keyword evidence="5 8" id="KW-0472">Membrane</keyword>
<dbReference type="GO" id="GO:0005770">
    <property type="term" value="C:late endosome"/>
    <property type="evidence" value="ECO:0007669"/>
    <property type="project" value="TreeGrafter"/>
</dbReference>
<feature type="transmembrane region" description="Helical" evidence="8">
    <location>
        <begin position="6"/>
        <end position="27"/>
    </location>
</feature>
<dbReference type="PANTHER" id="PTHR31592:SF1">
    <property type="entry name" value="TRANSMEMBRANE PROTEIN 192"/>
    <property type="match status" value="1"/>
</dbReference>
<evidence type="ECO:0000256" key="2">
    <source>
        <dbReference type="ARBA" id="ARBA00006314"/>
    </source>
</evidence>
<reference evidence="9 10" key="1">
    <citation type="journal article" date="2019" name="Plant Biotechnol. J.">
        <title>The red bayberry genome and genetic basis of sex determination.</title>
        <authorList>
            <person name="Jia H.M."/>
            <person name="Jia H.J."/>
            <person name="Cai Q.L."/>
            <person name="Wang Y."/>
            <person name="Zhao H.B."/>
            <person name="Yang W.F."/>
            <person name="Wang G.Y."/>
            <person name="Li Y.H."/>
            <person name="Zhan D.L."/>
            <person name="Shen Y.T."/>
            <person name="Niu Q.F."/>
            <person name="Chang L."/>
            <person name="Qiu J."/>
            <person name="Zhao L."/>
            <person name="Xie H.B."/>
            <person name="Fu W.Y."/>
            <person name="Jin J."/>
            <person name="Li X.W."/>
            <person name="Jiao Y."/>
            <person name="Zhou C.C."/>
            <person name="Tu T."/>
            <person name="Chai C.Y."/>
            <person name="Gao J.L."/>
            <person name="Fan L.J."/>
            <person name="van de Weg E."/>
            <person name="Wang J.Y."/>
            <person name="Gao Z.S."/>
        </authorList>
    </citation>
    <scope>NUCLEOTIDE SEQUENCE [LARGE SCALE GENOMIC DNA]</scope>
    <source>
        <tissue evidence="9">Leaves</tissue>
    </source>
</reference>
<name>A0A6A1UFF0_9ROSI</name>
<dbReference type="EMBL" id="RXIC02000485">
    <property type="protein sequence ID" value="KAB1199255.1"/>
    <property type="molecule type" value="Genomic_DNA"/>
</dbReference>
<keyword evidence="4 8" id="KW-1133">Transmembrane helix</keyword>
<dbReference type="OrthoDB" id="564295at2759"/>
<feature type="coiled-coil region" evidence="6">
    <location>
        <begin position="66"/>
        <end position="142"/>
    </location>
</feature>
<evidence type="ECO:0000256" key="8">
    <source>
        <dbReference type="SAM" id="Phobius"/>
    </source>
</evidence>
<dbReference type="Proteomes" id="UP000516437">
    <property type="component" value="Unassembled WGS sequence"/>
</dbReference>
<feature type="compositionally biased region" description="Polar residues" evidence="7">
    <location>
        <begin position="143"/>
        <end position="156"/>
    </location>
</feature>
<evidence type="ECO:0000256" key="6">
    <source>
        <dbReference type="SAM" id="Coils"/>
    </source>
</evidence>
<accession>A0A6A1UFF0</accession>
<dbReference type="PANTHER" id="PTHR31592">
    <property type="entry name" value="TRANSMEMBRANE PROTEIN 192"/>
    <property type="match status" value="1"/>
</dbReference>
<keyword evidence="6" id="KW-0175">Coiled coil</keyword>
<evidence type="ECO:0000256" key="7">
    <source>
        <dbReference type="SAM" id="MobiDB-lite"/>
    </source>
</evidence>
<gene>
    <name evidence="9" type="ORF">CJ030_MR0G025551</name>
</gene>